<dbReference type="GO" id="GO:0016620">
    <property type="term" value="F:oxidoreductase activity, acting on the aldehyde or oxo group of donors, NAD or NADP as acceptor"/>
    <property type="evidence" value="ECO:0007669"/>
    <property type="project" value="InterPro"/>
</dbReference>
<reference evidence="4 5" key="2">
    <citation type="submission" date="2019-09" db="EMBL/GenBank/DDBJ databases">
        <authorList>
            <person name="Jin C."/>
        </authorList>
    </citation>
    <scope>NUCLEOTIDE SEQUENCE [LARGE SCALE GENOMIC DNA]</scope>
    <source>
        <strain evidence="4 5">AN110305</strain>
    </source>
</reference>
<evidence type="ECO:0000313" key="4">
    <source>
        <dbReference type="EMBL" id="KAA2252609.1"/>
    </source>
</evidence>
<dbReference type="InterPro" id="IPR015590">
    <property type="entry name" value="Aldehyde_DH_dom"/>
</dbReference>
<proteinExistence type="inferred from homology"/>
<accession>A0A5B2WQ88</accession>
<keyword evidence="5" id="KW-1185">Reference proteome</keyword>
<dbReference type="AlphaFoldDB" id="A0A5B2WQ88"/>
<dbReference type="SUPFAM" id="SSF53720">
    <property type="entry name" value="ALDH-like"/>
    <property type="match status" value="1"/>
</dbReference>
<dbReference type="Pfam" id="PF00171">
    <property type="entry name" value="Aldedh"/>
    <property type="match status" value="1"/>
</dbReference>
<dbReference type="Gene3D" id="3.40.605.10">
    <property type="entry name" value="Aldehyde Dehydrogenase, Chain A, domain 1"/>
    <property type="match status" value="1"/>
</dbReference>
<comment type="caution">
    <text evidence="4">The sequence shown here is derived from an EMBL/GenBank/DDBJ whole genome shotgun (WGS) entry which is preliminary data.</text>
</comment>
<evidence type="ECO:0000256" key="2">
    <source>
        <dbReference type="ARBA" id="ARBA00023002"/>
    </source>
</evidence>
<dbReference type="InterPro" id="IPR016162">
    <property type="entry name" value="Ald_DH_N"/>
</dbReference>
<evidence type="ECO:0000259" key="3">
    <source>
        <dbReference type="Pfam" id="PF00171"/>
    </source>
</evidence>
<keyword evidence="2" id="KW-0560">Oxidoreductase</keyword>
<evidence type="ECO:0000256" key="1">
    <source>
        <dbReference type="ARBA" id="ARBA00009986"/>
    </source>
</evidence>
<dbReference type="InterPro" id="IPR016163">
    <property type="entry name" value="Ald_DH_C"/>
</dbReference>
<protein>
    <submittedName>
        <fullName evidence="4">Aldehyde dehydrogenase family protein</fullName>
    </submittedName>
</protein>
<comment type="similarity">
    <text evidence="1">Belongs to the aldehyde dehydrogenase family.</text>
</comment>
<dbReference type="EMBL" id="VUOB01000074">
    <property type="protein sequence ID" value="KAA2252609.1"/>
    <property type="molecule type" value="Genomic_DNA"/>
</dbReference>
<dbReference type="Gene3D" id="3.40.309.10">
    <property type="entry name" value="Aldehyde Dehydrogenase, Chain A, domain 2"/>
    <property type="match status" value="1"/>
</dbReference>
<organism evidence="4 5">
    <name type="scientific">Solihabitans fulvus</name>
    <dbReference type="NCBI Taxonomy" id="1892852"/>
    <lineage>
        <taxon>Bacteria</taxon>
        <taxon>Bacillati</taxon>
        <taxon>Actinomycetota</taxon>
        <taxon>Actinomycetes</taxon>
        <taxon>Pseudonocardiales</taxon>
        <taxon>Pseudonocardiaceae</taxon>
        <taxon>Solihabitans</taxon>
    </lineage>
</organism>
<dbReference type="Proteomes" id="UP000323454">
    <property type="component" value="Unassembled WGS sequence"/>
</dbReference>
<dbReference type="OrthoDB" id="6882680at2"/>
<dbReference type="InterPro" id="IPR016161">
    <property type="entry name" value="Ald_DH/histidinol_DH"/>
</dbReference>
<dbReference type="PANTHER" id="PTHR42804">
    <property type="entry name" value="ALDEHYDE DEHYDROGENASE"/>
    <property type="match status" value="1"/>
</dbReference>
<evidence type="ECO:0000313" key="5">
    <source>
        <dbReference type="Proteomes" id="UP000323454"/>
    </source>
</evidence>
<name>A0A5B2WQ88_9PSEU</name>
<dbReference type="PANTHER" id="PTHR42804:SF1">
    <property type="entry name" value="ALDEHYDE DEHYDROGENASE-RELATED"/>
    <property type="match status" value="1"/>
</dbReference>
<dbReference type="FunFam" id="3.40.605.10:FF:000007">
    <property type="entry name" value="NAD/NADP-dependent betaine aldehyde dehydrogenase"/>
    <property type="match status" value="1"/>
</dbReference>
<gene>
    <name evidence="4" type="ORF">F0L68_35280</name>
</gene>
<dbReference type="FunFam" id="3.40.309.10:FF:000009">
    <property type="entry name" value="Aldehyde dehydrogenase A"/>
    <property type="match status" value="1"/>
</dbReference>
<sequence>MADRTWRLLIDGEWREPSGGHYPIVNPATEQVVGHAPEAGVADVADAVAAARAAFPAWSRTAPEERARLLDRVADLVSAHQDEIVPLAQAETGSTMAIARATQVPVTVRRLRRYARGALEQRDVPLAPQLVPASALAPGALVGAVAARRPVGVVGCITPYNFPIGTMAGKLAPALAMGNTAVVKPAPQDPLACLLLAELFAEAGFPPGVVNVVTGSTAETGVALVDSPDVDMISFTGSTAVGTRIAAAGGRTMKRMLLELGGKGAALVLADADLDTAVTGICATWTFLSGQGCILPTRAVVHRSIYRTVVRHLADRAGSLKVGDPLASETVLGPVISAAQRDRAEQLVESARAEGGAVVAGGRRPACSPGFYVAPTLITNVNQSMTVAREEVFGPVICVIPFDTEEEGVAIVNDTRFGLHNYVYTADPARGYRIAARLRSGYVGVNTGHQHPEAPFGGFGMSGIGRDGGSFGLDAYSEVQSVVWA</sequence>
<feature type="domain" description="Aldehyde dehydrogenase" evidence="3">
    <location>
        <begin position="14"/>
        <end position="482"/>
    </location>
</feature>
<reference evidence="4 5" key="1">
    <citation type="submission" date="2019-09" db="EMBL/GenBank/DDBJ databases">
        <title>Goodfellowia gen. nov., a new genus of the Pseudonocardineae related to Actinoalloteichus, containing Goodfellowia coeruleoviolacea gen. nov., comb. nov. gen. nov., comb. nov.</title>
        <authorList>
            <person name="Labeda D."/>
        </authorList>
    </citation>
    <scope>NUCLEOTIDE SEQUENCE [LARGE SCALE GENOMIC DNA]</scope>
    <source>
        <strain evidence="4 5">AN110305</strain>
    </source>
</reference>